<dbReference type="InterPro" id="IPR013762">
    <property type="entry name" value="Integrase-like_cat_sf"/>
</dbReference>
<sequence length="385" mass="45137">MAKIRSYKNKKNETRYEFQLFIGTDALTGKKRTTRRRGFKTKKEAQLTLSRLKLQVENGELETKGASRHETFGNLYDLWFKQYKNTVKESTWATTKRIFRLHILPVFEKYRVEKITVVDCQKAVNAWFENGLSQYHRFINYTAKVLDFAISMELIDRNPAKQVIIPRNTQNTVQQNLENYYDKNDLKKFFKFLKDADLNPQAYIFFRLAAFSGMRKSEMLVLKWSDINFRSNSISITKTQSRGAGNRLVIQTPKTIRSERTAYIDAKTAQILRNWQKEQQKYLQAMGFPIGDNLVFSNEKNEMFQPVKPQLWLKYVIDNFDLKKVTVHAFRHTYATLSFAAGASIKSVQEQLGHSSYKTTMDVYTATTKQEQNEATKKLARYLDF</sequence>
<evidence type="ECO:0000313" key="6">
    <source>
        <dbReference type="EMBL" id="QHB52489.1"/>
    </source>
</evidence>
<proteinExistence type="inferred from homology"/>
<dbReference type="SUPFAM" id="SSF56349">
    <property type="entry name" value="DNA breaking-rejoining enzymes"/>
    <property type="match status" value="1"/>
</dbReference>
<dbReference type="InterPro" id="IPR028259">
    <property type="entry name" value="AP2-like_int_N"/>
</dbReference>
<dbReference type="PROSITE" id="PS51898">
    <property type="entry name" value="TYR_RECOMBINASE"/>
    <property type="match status" value="1"/>
</dbReference>
<evidence type="ECO:0000256" key="4">
    <source>
        <dbReference type="ARBA" id="ARBA00023172"/>
    </source>
</evidence>
<reference evidence="6 7" key="1">
    <citation type="submission" date="2019-12" db="EMBL/GenBank/DDBJ databases">
        <title>Lactobacillus hilgardii FLUB.</title>
        <authorList>
            <person name="Gustaw K."/>
        </authorList>
    </citation>
    <scope>NUCLEOTIDE SEQUENCE [LARGE SCALE GENOMIC DNA]</scope>
    <source>
        <strain evidence="6 7">FLUB</strain>
    </source>
</reference>
<dbReference type="Pfam" id="PF14659">
    <property type="entry name" value="Phage_int_SAM_3"/>
    <property type="match status" value="1"/>
</dbReference>
<dbReference type="CDD" id="cd01189">
    <property type="entry name" value="INT_ICEBs1_C_like"/>
    <property type="match status" value="1"/>
</dbReference>
<dbReference type="InterPro" id="IPR004107">
    <property type="entry name" value="Integrase_SAM-like_N"/>
</dbReference>
<dbReference type="InterPro" id="IPR010998">
    <property type="entry name" value="Integrase_recombinase_N"/>
</dbReference>
<dbReference type="AlphaFoldDB" id="A0A6P1E7C5"/>
<keyword evidence="2" id="KW-0229">DNA integration</keyword>
<dbReference type="Gene3D" id="1.10.150.130">
    <property type="match status" value="1"/>
</dbReference>
<feature type="domain" description="Tyr recombinase" evidence="5">
    <location>
        <begin position="176"/>
        <end position="377"/>
    </location>
</feature>
<dbReference type="GeneID" id="69058683"/>
<dbReference type="GO" id="GO:0006310">
    <property type="term" value="P:DNA recombination"/>
    <property type="evidence" value="ECO:0007669"/>
    <property type="project" value="UniProtKB-KW"/>
</dbReference>
<gene>
    <name evidence="6" type="ORF">GQR93_09920</name>
</gene>
<accession>A0A6P1E7C5</accession>
<dbReference type="PANTHER" id="PTHR30629">
    <property type="entry name" value="PROPHAGE INTEGRASE"/>
    <property type="match status" value="1"/>
</dbReference>
<dbReference type="Gene3D" id="1.10.443.10">
    <property type="entry name" value="Intergrase catalytic core"/>
    <property type="match status" value="1"/>
</dbReference>
<protein>
    <submittedName>
        <fullName evidence="6">Tyrosine-type recombinase/integrase</fullName>
    </submittedName>
</protein>
<organism evidence="6 7">
    <name type="scientific">Lentilactobacillus hilgardii</name>
    <name type="common">Lactobacillus hilgardii</name>
    <dbReference type="NCBI Taxonomy" id="1588"/>
    <lineage>
        <taxon>Bacteria</taxon>
        <taxon>Bacillati</taxon>
        <taxon>Bacillota</taxon>
        <taxon>Bacilli</taxon>
        <taxon>Lactobacillales</taxon>
        <taxon>Lactobacillaceae</taxon>
        <taxon>Lentilactobacillus</taxon>
    </lineage>
</organism>
<dbReference type="RefSeq" id="WP_159298789.1">
    <property type="nucleotide sequence ID" value="NZ_CP047121.1"/>
</dbReference>
<keyword evidence="3" id="KW-0238">DNA-binding</keyword>
<dbReference type="InterPro" id="IPR002104">
    <property type="entry name" value="Integrase_catalytic"/>
</dbReference>
<dbReference type="Pfam" id="PF00589">
    <property type="entry name" value="Phage_integrase"/>
    <property type="match status" value="1"/>
</dbReference>
<comment type="similarity">
    <text evidence="1">Belongs to the 'phage' integrase family.</text>
</comment>
<dbReference type="GO" id="GO:0003677">
    <property type="term" value="F:DNA binding"/>
    <property type="evidence" value="ECO:0007669"/>
    <property type="project" value="UniProtKB-KW"/>
</dbReference>
<dbReference type="InterPro" id="IPR050808">
    <property type="entry name" value="Phage_Integrase"/>
</dbReference>
<dbReference type="InterPro" id="IPR011010">
    <property type="entry name" value="DNA_brk_join_enz"/>
</dbReference>
<evidence type="ECO:0000256" key="2">
    <source>
        <dbReference type="ARBA" id="ARBA00022908"/>
    </source>
</evidence>
<dbReference type="Pfam" id="PF14657">
    <property type="entry name" value="Arm-DNA-bind_4"/>
    <property type="match status" value="1"/>
</dbReference>
<name>A0A6P1E7C5_LENHI</name>
<dbReference type="GO" id="GO:0015074">
    <property type="term" value="P:DNA integration"/>
    <property type="evidence" value="ECO:0007669"/>
    <property type="project" value="UniProtKB-KW"/>
</dbReference>
<evidence type="ECO:0000256" key="1">
    <source>
        <dbReference type="ARBA" id="ARBA00008857"/>
    </source>
</evidence>
<dbReference type="SMR" id="A0A6P1E7C5"/>
<evidence type="ECO:0000256" key="3">
    <source>
        <dbReference type="ARBA" id="ARBA00023125"/>
    </source>
</evidence>
<dbReference type="EMBL" id="CP047121">
    <property type="protein sequence ID" value="QHB52489.1"/>
    <property type="molecule type" value="Genomic_DNA"/>
</dbReference>
<dbReference type="PANTHER" id="PTHR30629:SF2">
    <property type="entry name" value="PROPHAGE INTEGRASE INTS-RELATED"/>
    <property type="match status" value="1"/>
</dbReference>
<keyword evidence="4" id="KW-0233">DNA recombination</keyword>
<evidence type="ECO:0000313" key="7">
    <source>
        <dbReference type="Proteomes" id="UP000465035"/>
    </source>
</evidence>
<evidence type="ECO:0000259" key="5">
    <source>
        <dbReference type="PROSITE" id="PS51898"/>
    </source>
</evidence>
<dbReference type="Proteomes" id="UP000465035">
    <property type="component" value="Chromosome"/>
</dbReference>